<evidence type="ECO:0000313" key="6">
    <source>
        <dbReference type="EMBL" id="MBA4502682.1"/>
    </source>
</evidence>
<dbReference type="InterPro" id="IPR016160">
    <property type="entry name" value="Ald_DH_CS_CYS"/>
</dbReference>
<comment type="similarity">
    <text evidence="1 4">Belongs to the aldehyde dehydrogenase family.</text>
</comment>
<evidence type="ECO:0000256" key="4">
    <source>
        <dbReference type="RuleBase" id="RU003345"/>
    </source>
</evidence>
<dbReference type="EMBL" id="JACEMT010000049">
    <property type="protein sequence ID" value="MBA4502682.1"/>
    <property type="molecule type" value="Genomic_DNA"/>
</dbReference>
<dbReference type="PROSITE" id="PS00687">
    <property type="entry name" value="ALDEHYDE_DEHYDR_GLU"/>
    <property type="match status" value="1"/>
</dbReference>
<accession>A0A7W1WYQ4</accession>
<feature type="active site" evidence="3">
    <location>
        <position position="243"/>
    </location>
</feature>
<feature type="domain" description="Aldehyde dehydrogenase" evidence="5">
    <location>
        <begin position="16"/>
        <end position="464"/>
    </location>
</feature>
<evidence type="ECO:0000259" key="5">
    <source>
        <dbReference type="Pfam" id="PF00171"/>
    </source>
</evidence>
<keyword evidence="7" id="KW-1185">Reference proteome</keyword>
<organism evidence="6 7">
    <name type="scientific">Marinobacterium marinum</name>
    <dbReference type="NCBI Taxonomy" id="2756129"/>
    <lineage>
        <taxon>Bacteria</taxon>
        <taxon>Pseudomonadati</taxon>
        <taxon>Pseudomonadota</taxon>
        <taxon>Gammaproteobacteria</taxon>
        <taxon>Oceanospirillales</taxon>
        <taxon>Oceanospirillaceae</taxon>
        <taxon>Marinobacterium</taxon>
    </lineage>
</organism>
<dbReference type="Gene3D" id="3.40.605.10">
    <property type="entry name" value="Aldehyde Dehydrogenase, Chain A, domain 1"/>
    <property type="match status" value="1"/>
</dbReference>
<proteinExistence type="inferred from homology"/>
<dbReference type="InterPro" id="IPR016163">
    <property type="entry name" value="Ald_DH_C"/>
</dbReference>
<reference evidence="6 7" key="1">
    <citation type="submission" date="2020-07" db="EMBL/GenBank/DDBJ databases">
        <title>Bacterium isolated from marien macroalgae.</title>
        <authorList>
            <person name="Zhu K."/>
            <person name="Lu D."/>
            <person name="Du Z."/>
        </authorList>
    </citation>
    <scope>NUCLEOTIDE SEQUENCE [LARGE SCALE GENOMIC DNA]</scope>
    <source>
        <strain evidence="6 7">3-1745</strain>
    </source>
</reference>
<dbReference type="FunFam" id="3.40.309.10:FF:000009">
    <property type="entry name" value="Aldehyde dehydrogenase A"/>
    <property type="match status" value="1"/>
</dbReference>
<dbReference type="Pfam" id="PF00171">
    <property type="entry name" value="Aldedh"/>
    <property type="match status" value="1"/>
</dbReference>
<dbReference type="InterPro" id="IPR016162">
    <property type="entry name" value="Ald_DH_N"/>
</dbReference>
<evidence type="ECO:0000256" key="1">
    <source>
        <dbReference type="ARBA" id="ARBA00009986"/>
    </source>
</evidence>
<protein>
    <submittedName>
        <fullName evidence="6">Aldehyde dehydrogenase family protein</fullName>
    </submittedName>
</protein>
<dbReference type="RefSeq" id="WP_181739714.1">
    <property type="nucleotide sequence ID" value="NZ_JACEMT010000049.1"/>
</dbReference>
<evidence type="ECO:0000256" key="2">
    <source>
        <dbReference type="ARBA" id="ARBA00023002"/>
    </source>
</evidence>
<dbReference type="InterPro" id="IPR015590">
    <property type="entry name" value="Aldehyde_DH_dom"/>
</dbReference>
<dbReference type="Proteomes" id="UP000538931">
    <property type="component" value="Unassembled WGS sequence"/>
</dbReference>
<dbReference type="Gene3D" id="3.40.309.10">
    <property type="entry name" value="Aldehyde Dehydrogenase, Chain A, domain 2"/>
    <property type="match status" value="1"/>
</dbReference>
<comment type="caution">
    <text evidence="6">The sequence shown here is derived from an EMBL/GenBank/DDBJ whole genome shotgun (WGS) entry which is preliminary data.</text>
</comment>
<gene>
    <name evidence="6" type="ORF">H1S06_09930</name>
</gene>
<keyword evidence="2 4" id="KW-0560">Oxidoreductase</keyword>
<dbReference type="AlphaFoldDB" id="A0A7W1WYQ4"/>
<dbReference type="GO" id="GO:0016620">
    <property type="term" value="F:oxidoreductase activity, acting on the aldehyde or oxo group of donors, NAD or NADP as acceptor"/>
    <property type="evidence" value="ECO:0007669"/>
    <property type="project" value="InterPro"/>
</dbReference>
<dbReference type="InterPro" id="IPR016161">
    <property type="entry name" value="Ald_DH/histidinol_DH"/>
</dbReference>
<dbReference type="SUPFAM" id="SSF53720">
    <property type="entry name" value="ALDH-like"/>
    <property type="match status" value="1"/>
</dbReference>
<name>A0A7W1WYQ4_9GAMM</name>
<dbReference type="FunFam" id="3.40.605.10:FF:000007">
    <property type="entry name" value="NAD/NADP-dependent betaine aldehyde dehydrogenase"/>
    <property type="match status" value="1"/>
</dbReference>
<dbReference type="InterPro" id="IPR029510">
    <property type="entry name" value="Ald_DH_CS_GLU"/>
</dbReference>
<dbReference type="PANTHER" id="PTHR11699">
    <property type="entry name" value="ALDEHYDE DEHYDROGENASE-RELATED"/>
    <property type="match status" value="1"/>
</dbReference>
<evidence type="ECO:0000256" key="3">
    <source>
        <dbReference type="PROSITE-ProRule" id="PRU10007"/>
    </source>
</evidence>
<dbReference type="PROSITE" id="PS00070">
    <property type="entry name" value="ALDEHYDE_DEHYDR_CYS"/>
    <property type="match status" value="1"/>
</dbReference>
<dbReference type="InterPro" id="IPR044086">
    <property type="entry name" value="LUC3-like"/>
</dbReference>
<evidence type="ECO:0000313" key="7">
    <source>
        <dbReference type="Proteomes" id="UP000538931"/>
    </source>
</evidence>
<dbReference type="CDD" id="cd07106">
    <property type="entry name" value="ALDH_AldA-AAD23400"/>
    <property type="match status" value="1"/>
</dbReference>
<sequence length="471" mass="50381">MQTVSTLFINGQAVAGEREAFPVINPATGEAFAQCPAASPEQVDAAVAAAQSAFRTFQHTPDAELQAMLHRVADLIEANADELARVVTLEQGKPLSVAHMEVAGAVGWTRYTAELQVPVKVIEDSEERLAELHHKPLGVVGSITPWNWPLLIAVWHIMPALRTGNSVVSKPSSMTPFSTLKLVELINQVVPAGVINIVTGEGGIGRAMTQHPEINKIVFTGSTPTGQDIMRKAADNLKRLTLELGGNDAGILLPGEDLDALVPGIFQTAFINMGQTCAALKRLYVHESQYDEVCQRLADIASEQVVGNGLDEGVNFGPVQNKAQLDLVVELVEDAKAHGARVLSGGSVQPGNGYFYPPTIVADVRNGVRLVDEEQFGPVLPVIPYSDVEEAIAMANDNVNGLGGSVWGTDIEQARSVAMRLESGTAWINNHAEVLPHCPFGGSKMSGIGIEFGEEGLLEYTQPQLLSIKRN</sequence>